<sequence length="198" mass="22549">MTFSEEDAEQELLELFTCHRSDTIDKHEPYPWLKTSGLGGEKRKLATENEKKNYQRPTLQVTQRQATERIQYQLPASPNAGRVLAHAASTVEALFQQHGPMVFKIGWTHDAVWRWSNRRYGYQYDPHDCWDCMVVLFVATNPFGPAMLEAALIDKFTSAWSAPGDASSGSGSFMTYVVYRSFKHPPKESGTFKRPPKS</sequence>
<keyword evidence="2" id="KW-1185">Reference proteome</keyword>
<dbReference type="AlphaFoldDB" id="A0A812PGD2"/>
<comment type="caution">
    <text evidence="1">The sequence shown here is derived from an EMBL/GenBank/DDBJ whole genome shotgun (WGS) entry which is preliminary data.</text>
</comment>
<evidence type="ECO:0000313" key="2">
    <source>
        <dbReference type="Proteomes" id="UP000604046"/>
    </source>
</evidence>
<dbReference type="EMBL" id="CAJNDS010002167">
    <property type="protein sequence ID" value="CAE7358186.1"/>
    <property type="molecule type" value="Genomic_DNA"/>
</dbReference>
<gene>
    <name evidence="1" type="ORF">SNAT2548_LOCUS19149</name>
</gene>
<accession>A0A812PGD2</accession>
<dbReference type="Proteomes" id="UP000604046">
    <property type="component" value="Unassembled WGS sequence"/>
</dbReference>
<organism evidence="1 2">
    <name type="scientific">Symbiodinium natans</name>
    <dbReference type="NCBI Taxonomy" id="878477"/>
    <lineage>
        <taxon>Eukaryota</taxon>
        <taxon>Sar</taxon>
        <taxon>Alveolata</taxon>
        <taxon>Dinophyceae</taxon>
        <taxon>Suessiales</taxon>
        <taxon>Symbiodiniaceae</taxon>
        <taxon>Symbiodinium</taxon>
    </lineage>
</organism>
<dbReference type="OrthoDB" id="445539at2759"/>
<name>A0A812PGD2_9DINO</name>
<evidence type="ECO:0000313" key="1">
    <source>
        <dbReference type="EMBL" id="CAE7358186.1"/>
    </source>
</evidence>
<reference evidence="1" key="1">
    <citation type="submission" date="2021-02" db="EMBL/GenBank/DDBJ databases">
        <authorList>
            <person name="Dougan E. K."/>
            <person name="Rhodes N."/>
            <person name="Thang M."/>
            <person name="Chan C."/>
        </authorList>
    </citation>
    <scope>NUCLEOTIDE SEQUENCE</scope>
</reference>
<protein>
    <submittedName>
        <fullName evidence="1">Uncharacterized protein</fullName>
    </submittedName>
</protein>
<proteinExistence type="predicted"/>